<proteinExistence type="predicted"/>
<reference evidence="2 3" key="1">
    <citation type="submission" date="2017-03" db="EMBL/GenBank/DDBJ databases">
        <title>Draft genome sequence of Streptomyces scabrisporus NF3, endophyte isolated from Amphipterygium adstringens.</title>
        <authorList>
            <person name="Vazquez M."/>
            <person name="Ceapa C.D."/>
            <person name="Rodriguez Luna D."/>
            <person name="Sanchez Esquivel S."/>
        </authorList>
    </citation>
    <scope>NUCLEOTIDE SEQUENCE [LARGE SCALE GENOMIC DNA]</scope>
    <source>
        <strain evidence="2 3">NF3</strain>
    </source>
</reference>
<dbReference type="EMBL" id="MWQN01000002">
    <property type="protein sequence ID" value="OPC78702.1"/>
    <property type="molecule type" value="Genomic_DNA"/>
</dbReference>
<evidence type="ECO:0000256" key="1">
    <source>
        <dbReference type="SAM" id="MobiDB-lite"/>
    </source>
</evidence>
<dbReference type="OrthoDB" id="3963008at2"/>
<keyword evidence="3" id="KW-1185">Reference proteome</keyword>
<feature type="region of interest" description="Disordered" evidence="1">
    <location>
        <begin position="838"/>
        <end position="865"/>
    </location>
</feature>
<dbReference type="Proteomes" id="UP000190037">
    <property type="component" value="Unassembled WGS sequence"/>
</dbReference>
<organism evidence="2 3">
    <name type="scientific">Embleya scabrispora</name>
    <dbReference type="NCBI Taxonomy" id="159449"/>
    <lineage>
        <taxon>Bacteria</taxon>
        <taxon>Bacillati</taxon>
        <taxon>Actinomycetota</taxon>
        <taxon>Actinomycetes</taxon>
        <taxon>Kitasatosporales</taxon>
        <taxon>Streptomycetaceae</taxon>
        <taxon>Embleya</taxon>
    </lineage>
</organism>
<accession>A0A1T3NPR9</accession>
<dbReference type="RefSeq" id="WP_078979900.1">
    <property type="nucleotide sequence ID" value="NZ_MWQN01000002.1"/>
</dbReference>
<comment type="caution">
    <text evidence="2">The sequence shown here is derived from an EMBL/GenBank/DDBJ whole genome shotgun (WGS) entry which is preliminary data.</text>
</comment>
<name>A0A1T3NPR9_9ACTN</name>
<evidence type="ECO:0000313" key="3">
    <source>
        <dbReference type="Proteomes" id="UP000190037"/>
    </source>
</evidence>
<evidence type="ECO:0000313" key="2">
    <source>
        <dbReference type="EMBL" id="OPC78702.1"/>
    </source>
</evidence>
<sequence length="1501" mass="159286">MTQGAARRSDPAAEVLLGLAVASGEPGDAGRLRHRLGVPDPAWLADAALPITARRRAVRDPDVPVRRAVARNPRATPADLAALLERPDPVVDRLVYRHATALPWMRREILTPGRHPDPNALAVLWEEIRACTEDPPDHPHFVGAAVVSGIPALIEHALRTQGARLSRAEQLRGLLGLFDEPGRLGALLGEVRFRPGVPSEPGSAPGPDVADLAAAALASGDEGPLRAAVLAAEGSAGLIAGLRAGEPEPTWRRHVDWTRLPAAHRADPLPESAAVALAARPDCPEVLLAELYRAHPAAVAHVARPSVALLAAAVRLPGHVEATRIAAAAAASGLVDERHAAPIPSRVAPARVAVAVLAELPPGRALAELIHRHLGCSADRWAALRGALSRHRGTLADLLAGIADGSVPGPRNAPPPALSRPYRFLLHAAPAEDLRALLPHLPDELLRDLLGRGPLPEHVFEAALAGRDPRVCAALAANSGLDPRRLGRLVGLDEPRVNAAVYRNHHSPLTLRRRIASGAPCTPGRSEPVPLDPVLRAELLDCADRRRLTPLVVSGDPELVHAALYAFPSADARAFAFSKVRQRGGPDAARRLVGLIGGLAPAPRADALPDHLESGDGPGRWGEVRIPYEDPDALPGVLAAARGRNATRRLLATLVHEPYTYDLPRLVARHREAPFAPESIDELLRHEDAVGEPARLLRLAVVNRACGTTAEDLNREPIDRLRAVAFRRTDAGWVNDCVEHELLDPIRLVDTARPAGEVLRALPKLTRDAVAAPIRARIGTLVRTRLAGHVEATVIALGLLDSFTGTVGELIEVAAQAAGPPPGPEQRAAHDAEIAESAREPAVSTPATRTPEQVGPMLPTRCGRRSTPDRACALAAAHLLRSMVPGAPIPTDPAVLTVFAETPEADVPGLAHPDWLRAACAAAPVDLPRERLARRDPVGFRAGASASVRYRAGLVGPADLIADTPARALSAARPGEFSQLARAPLTRAVRTLLAERLGHDPRRWLAALAVMDSDGGELPLPKLLERATAGAPEPPGDGPPPVLSAAGSALLVYADVRVLRTVLPLLAPGAPSVLARDAERGRHVTVDLVEYVLGLTDVEPALILAEGEARSPHTRHVRERLLARRDPALDDRLYGDVKRRGDVAERRRILARAADDVRPLSAALRARLLEPGVFSAHWVDALRVTVEAADADVVESALAAMSGKLSLLDRLIAAHNVLRFGGAHRLRAVIDGGLLGSGAARVAGKALEAHDRALDAPPAGAGAGLDAPPPPARAALDAGLAVLSERIERESSPARLVARLRGCRRLPDAERVLDRPYRRDWALLAREHAREPWPAGVRHALASRPDAPDEIVVAMSADLHPAEAFAAARRGPRTARAVAARVVPDGGTAEWHAEVERLVEAGLLTGRDLVHEVGHAERALRYLADARARADLSGPVRAAVDAAYVEVAALTVDLLGTEDRSWQRLFAALTERDEHWRRVHGPAAGIAGLLTYAAREPLGPA</sequence>
<gene>
    <name evidence="2" type="ORF">B4N89_31550</name>
</gene>
<protein>
    <submittedName>
        <fullName evidence="2">Uncharacterized protein</fullName>
    </submittedName>
</protein>